<keyword evidence="6" id="KW-0813">Transport</keyword>
<keyword evidence="8" id="KW-0694">RNA-binding</keyword>
<dbReference type="SUPFAM" id="SSF56091">
    <property type="entry name" value="DNA ligase/mRNA capping enzyme, catalytic domain"/>
    <property type="match status" value="1"/>
</dbReference>
<comment type="subcellular location">
    <subcellularLocation>
        <location evidence="3">Cytoplasm</location>
    </subcellularLocation>
    <subcellularLocation>
        <location evidence="2">Nucleus</location>
    </subcellularLocation>
</comment>
<evidence type="ECO:0000256" key="9">
    <source>
        <dbReference type="ARBA" id="ARBA00023242"/>
    </source>
</evidence>
<evidence type="ECO:0000256" key="4">
    <source>
        <dbReference type="ARBA" id="ARBA00007540"/>
    </source>
</evidence>
<dbReference type="Gene3D" id="3.30.470.30">
    <property type="entry name" value="DNA ligase/mRNA capping enzyme"/>
    <property type="match status" value="1"/>
</dbReference>
<feature type="compositionally biased region" description="Pro residues" evidence="10">
    <location>
        <begin position="168"/>
        <end position="182"/>
    </location>
</feature>
<dbReference type="AlphaFoldDB" id="A0AB34IZV9"/>
<gene>
    <name evidence="12" type="ORF">AB1Y20_007069</name>
</gene>
<evidence type="ECO:0000256" key="6">
    <source>
        <dbReference type="ARBA" id="ARBA00022448"/>
    </source>
</evidence>
<evidence type="ECO:0000256" key="5">
    <source>
        <dbReference type="ARBA" id="ARBA00016034"/>
    </source>
</evidence>
<organism evidence="12 13">
    <name type="scientific">Prymnesium parvum</name>
    <name type="common">Toxic golden alga</name>
    <dbReference type="NCBI Taxonomy" id="97485"/>
    <lineage>
        <taxon>Eukaryota</taxon>
        <taxon>Haptista</taxon>
        <taxon>Haptophyta</taxon>
        <taxon>Prymnesiophyceae</taxon>
        <taxon>Prymnesiales</taxon>
        <taxon>Prymnesiaceae</taxon>
        <taxon>Prymnesium</taxon>
    </lineage>
</organism>
<dbReference type="GO" id="GO:0005634">
    <property type="term" value="C:nucleus"/>
    <property type="evidence" value="ECO:0007669"/>
    <property type="project" value="UniProtKB-SubCell"/>
</dbReference>
<dbReference type="EMBL" id="JBGBPQ010000015">
    <property type="protein sequence ID" value="KAL1510783.1"/>
    <property type="molecule type" value="Genomic_DNA"/>
</dbReference>
<evidence type="ECO:0000256" key="2">
    <source>
        <dbReference type="ARBA" id="ARBA00004123"/>
    </source>
</evidence>
<feature type="domain" description="Snurportin-1 m3G cap-binding" evidence="11">
    <location>
        <begin position="223"/>
        <end position="392"/>
    </location>
</feature>
<dbReference type="GO" id="GO:0061015">
    <property type="term" value="P:snRNA import into nucleus"/>
    <property type="evidence" value="ECO:0007669"/>
    <property type="project" value="InterPro"/>
</dbReference>
<comment type="similarity">
    <text evidence="4">Belongs to the snurportin family.</text>
</comment>
<evidence type="ECO:0000256" key="7">
    <source>
        <dbReference type="ARBA" id="ARBA00022490"/>
    </source>
</evidence>
<evidence type="ECO:0000256" key="8">
    <source>
        <dbReference type="ARBA" id="ARBA00022884"/>
    </source>
</evidence>
<evidence type="ECO:0000313" key="13">
    <source>
        <dbReference type="Proteomes" id="UP001515480"/>
    </source>
</evidence>
<keyword evidence="13" id="KW-1185">Reference proteome</keyword>
<dbReference type="CDD" id="cd09232">
    <property type="entry name" value="Snurportin-1_C"/>
    <property type="match status" value="1"/>
</dbReference>
<keyword evidence="7" id="KW-0963">Cytoplasm</keyword>
<dbReference type="InterPro" id="IPR047857">
    <property type="entry name" value="Snurportin1_C"/>
</dbReference>
<keyword evidence="9" id="KW-0539">Nucleus</keyword>
<feature type="region of interest" description="Disordered" evidence="10">
    <location>
        <begin position="132"/>
        <end position="213"/>
    </location>
</feature>
<protein>
    <recommendedName>
        <fullName evidence="5">Snurportin-1</fullName>
    </recommendedName>
</protein>
<reference evidence="12 13" key="1">
    <citation type="journal article" date="2024" name="Science">
        <title>Giant polyketide synthase enzymes in the biosynthesis of giant marine polyether toxins.</title>
        <authorList>
            <person name="Fallon T.R."/>
            <person name="Shende V.V."/>
            <person name="Wierzbicki I.H."/>
            <person name="Pendleton A.L."/>
            <person name="Watervoot N.F."/>
            <person name="Auber R.P."/>
            <person name="Gonzalez D.J."/>
            <person name="Wisecaver J.H."/>
            <person name="Moore B.S."/>
        </authorList>
    </citation>
    <scope>NUCLEOTIDE SEQUENCE [LARGE SCALE GENOMIC DNA]</scope>
    <source>
        <strain evidence="12 13">12B1</strain>
    </source>
</reference>
<dbReference type="PANTHER" id="PTHR13403:SF6">
    <property type="entry name" value="SNURPORTIN-1"/>
    <property type="match status" value="1"/>
</dbReference>
<proteinExistence type="inferred from homology"/>
<accession>A0AB34IZV9</accession>
<name>A0AB34IZV9_PRYPA</name>
<comment type="caution">
    <text evidence="12">The sequence shown here is derived from an EMBL/GenBank/DDBJ whole genome shotgun (WGS) entry which is preliminary data.</text>
</comment>
<sequence>MIAEAVAMVQEGSTLRRAADAVNQKYSSDGRGIKVSYSSVYSRFKDPAYQPQSKGKQAYLPEEFDHKICDFVLALRALKWPVFKDQVVAIANHTLQGSTYFTKFKDQQLAAAFALLPTHAAALCMERRSIKARSSQAEEQRRRRAHVLSRQKERREASLALARGAPLSPAPPPPPAAPPPLLDHPFDEPDDDAASVSSLAAEGRGGARRSRRRVANGAAARLSAAEWMVDVPADLAERWFVGARPAGTRCLVTSGGGSTRALARRGAARAFPSALPGGCRARGKAFSCELDCIWHEQSQTYFVLDILGWKGSSFVDCPAEFRFFWRAAKLEEAAAAVRSSSNPCAFVAVDFSPCSTASVGQAYAAPLPYERDGLLFVHRDGLYEPGPSPLVLSWSDEKCSARFYNYGTEKMAAAISKDPQKAERWRASEIEAAISIDDIIACIEQPEMVDAEHYAVTITEPADTLRAPSTSEMDSDTPLASGLCTEDGVNGSSMSVD</sequence>
<feature type="region of interest" description="Disordered" evidence="10">
    <location>
        <begin position="465"/>
        <end position="497"/>
    </location>
</feature>
<dbReference type="PANTHER" id="PTHR13403">
    <property type="entry name" value="SNURPORTIN1 RNUT1 PROTEIN RNA, U TRANSPORTER 1"/>
    <property type="match status" value="1"/>
</dbReference>
<evidence type="ECO:0000256" key="10">
    <source>
        <dbReference type="SAM" id="MobiDB-lite"/>
    </source>
</evidence>
<dbReference type="Pfam" id="PF21974">
    <property type="entry name" value="SPN1_m3Gcap_bd"/>
    <property type="match status" value="1"/>
</dbReference>
<feature type="compositionally biased region" description="Low complexity" evidence="10">
    <location>
        <begin position="158"/>
        <end position="167"/>
    </location>
</feature>
<dbReference type="InterPro" id="IPR017336">
    <property type="entry name" value="Snurportin-1"/>
</dbReference>
<dbReference type="GO" id="GO:0003723">
    <property type="term" value="F:RNA binding"/>
    <property type="evidence" value="ECO:0007669"/>
    <property type="project" value="UniProtKB-KW"/>
</dbReference>
<evidence type="ECO:0000256" key="3">
    <source>
        <dbReference type="ARBA" id="ARBA00004496"/>
    </source>
</evidence>
<dbReference type="GO" id="GO:0005737">
    <property type="term" value="C:cytoplasm"/>
    <property type="evidence" value="ECO:0007669"/>
    <property type="project" value="UniProtKB-SubCell"/>
</dbReference>
<dbReference type="Proteomes" id="UP001515480">
    <property type="component" value="Unassembled WGS sequence"/>
</dbReference>
<evidence type="ECO:0000256" key="1">
    <source>
        <dbReference type="ARBA" id="ARBA00003975"/>
    </source>
</evidence>
<evidence type="ECO:0000259" key="11">
    <source>
        <dbReference type="Pfam" id="PF21974"/>
    </source>
</evidence>
<evidence type="ECO:0000313" key="12">
    <source>
        <dbReference type="EMBL" id="KAL1510783.1"/>
    </source>
</evidence>
<comment type="function">
    <text evidence="1">Functions as an U snRNP-specific nuclear import adapter. Involved in the trimethylguanosine (m3G)-cap-dependent nuclear import of U snRNPs. Binds specifically to the terminal m3G-cap U snRNAs.</text>
</comment>